<evidence type="ECO:0000256" key="2">
    <source>
        <dbReference type="ARBA" id="ARBA00010919"/>
    </source>
</evidence>
<dbReference type="InParanoid" id="G3U429"/>
<dbReference type="Proteomes" id="UP000007646">
    <property type="component" value="Unassembled WGS sequence"/>
</dbReference>
<proteinExistence type="inferred from homology"/>
<name>G3U429_LOXAF</name>
<dbReference type="GeneTree" id="ENSGT00950000182891"/>
<reference evidence="6 7" key="1">
    <citation type="submission" date="2009-06" db="EMBL/GenBank/DDBJ databases">
        <title>The Genome Sequence of Loxodonta africana (African elephant).</title>
        <authorList>
            <person name="Di Palma F."/>
            <person name="Heiman D."/>
            <person name="Young S."/>
            <person name="Johnson J."/>
            <person name="Lander E.S."/>
            <person name="Lindblad-Toh K."/>
        </authorList>
    </citation>
    <scope>NUCLEOTIDE SEQUENCE [LARGE SCALE GENOMIC DNA]</scope>
    <source>
        <strain evidence="6 7">Isolate ISIS603380</strain>
    </source>
</reference>
<evidence type="ECO:0000256" key="4">
    <source>
        <dbReference type="ARBA" id="ARBA00022980"/>
    </source>
</evidence>
<keyword evidence="3" id="KW-0862">Zinc</keyword>
<evidence type="ECO:0000313" key="7">
    <source>
        <dbReference type="Proteomes" id="UP000007646"/>
    </source>
</evidence>
<dbReference type="InterPro" id="IPR023407">
    <property type="entry name" value="Ribosomal_eS27_Zn-bd_dom_sf"/>
</dbReference>
<dbReference type="Pfam" id="PF01667">
    <property type="entry name" value="Ribosomal_S27e"/>
    <property type="match status" value="1"/>
</dbReference>
<reference evidence="6" key="2">
    <citation type="submission" date="2025-08" db="UniProtKB">
        <authorList>
            <consortium name="Ensembl"/>
        </authorList>
    </citation>
    <scope>IDENTIFICATION</scope>
    <source>
        <strain evidence="6">Isolate ISIS603380</strain>
    </source>
</reference>
<dbReference type="InterPro" id="IPR011332">
    <property type="entry name" value="Ribosomal_zn-bd"/>
</dbReference>
<keyword evidence="4" id="KW-0689">Ribosomal protein</keyword>
<reference evidence="6" key="3">
    <citation type="submission" date="2025-09" db="UniProtKB">
        <authorList>
            <consortium name="Ensembl"/>
        </authorList>
    </citation>
    <scope>IDENTIFICATION</scope>
    <source>
        <strain evidence="6">Isolate ISIS603380</strain>
    </source>
</reference>
<dbReference type="HOGENOM" id="CLU_130128_3_0_1"/>
<dbReference type="GO" id="GO:1990904">
    <property type="term" value="C:ribonucleoprotein complex"/>
    <property type="evidence" value="ECO:0007669"/>
    <property type="project" value="UniProtKB-KW"/>
</dbReference>
<dbReference type="STRING" id="9785.ENSLAFP00000022587"/>
<dbReference type="AlphaFoldDB" id="G3U429"/>
<dbReference type="SUPFAM" id="SSF57829">
    <property type="entry name" value="Zn-binding ribosomal proteins"/>
    <property type="match status" value="1"/>
</dbReference>
<dbReference type="PANTHER" id="PTHR11594">
    <property type="entry name" value="40S RIBOSOMAL PROTEIN S27"/>
    <property type="match status" value="1"/>
</dbReference>
<dbReference type="GO" id="GO:0003735">
    <property type="term" value="F:structural constituent of ribosome"/>
    <property type="evidence" value="ECO:0007669"/>
    <property type="project" value="InterPro"/>
</dbReference>
<evidence type="ECO:0000313" key="6">
    <source>
        <dbReference type="Ensembl" id="ENSLAFP00000022587.1"/>
    </source>
</evidence>
<dbReference type="GO" id="GO:0006412">
    <property type="term" value="P:translation"/>
    <property type="evidence" value="ECO:0007669"/>
    <property type="project" value="InterPro"/>
</dbReference>
<evidence type="ECO:0008006" key="8">
    <source>
        <dbReference type="Google" id="ProtNLM"/>
    </source>
</evidence>
<dbReference type="GO" id="GO:0005840">
    <property type="term" value="C:ribosome"/>
    <property type="evidence" value="ECO:0007669"/>
    <property type="project" value="UniProtKB-KW"/>
</dbReference>
<dbReference type="InterPro" id="IPR000592">
    <property type="entry name" value="Ribosomal_eS27"/>
</dbReference>
<evidence type="ECO:0000256" key="5">
    <source>
        <dbReference type="ARBA" id="ARBA00023274"/>
    </source>
</evidence>
<organism evidence="6 7">
    <name type="scientific">Loxodonta africana</name>
    <name type="common">African elephant</name>
    <dbReference type="NCBI Taxonomy" id="9785"/>
    <lineage>
        <taxon>Eukaryota</taxon>
        <taxon>Metazoa</taxon>
        <taxon>Chordata</taxon>
        <taxon>Craniata</taxon>
        <taxon>Vertebrata</taxon>
        <taxon>Euteleostomi</taxon>
        <taxon>Mammalia</taxon>
        <taxon>Eutheria</taxon>
        <taxon>Afrotheria</taxon>
        <taxon>Proboscidea</taxon>
        <taxon>Elephantidae</taxon>
        <taxon>Loxodonta</taxon>
    </lineage>
</organism>
<evidence type="ECO:0000256" key="1">
    <source>
        <dbReference type="ARBA" id="ARBA00001947"/>
    </source>
</evidence>
<sequence>MPLTKDLLHPSPEEAQIRNSGFMDVKCLGCYKITTVFSHTQAIVLRVGCSPVLCQLTEGKTSLTEGRPQM</sequence>
<protein>
    <recommendedName>
        <fullName evidence="8">40S ribosomal protein S27</fullName>
    </recommendedName>
</protein>
<dbReference type="Ensembl" id="ENSLAFT00000031213.1">
    <property type="protein sequence ID" value="ENSLAFP00000022587.1"/>
    <property type="gene ID" value="ENSLAFG00000032695.1"/>
</dbReference>
<keyword evidence="7" id="KW-1185">Reference proteome</keyword>
<comment type="similarity">
    <text evidence="2">Belongs to the eukaryotic ribosomal protein eS27 family.</text>
</comment>
<comment type="cofactor">
    <cofactor evidence="1">
        <name>Zn(2+)</name>
        <dbReference type="ChEBI" id="CHEBI:29105"/>
    </cofactor>
</comment>
<keyword evidence="5" id="KW-0687">Ribonucleoprotein</keyword>
<dbReference type="eggNOG" id="KOG1779">
    <property type="taxonomic scope" value="Eukaryota"/>
</dbReference>
<dbReference type="Gene3D" id="2.20.25.100">
    <property type="entry name" value="Zn-binding ribosomal proteins"/>
    <property type="match status" value="1"/>
</dbReference>
<accession>G3U429</accession>
<evidence type="ECO:0000256" key="3">
    <source>
        <dbReference type="ARBA" id="ARBA00022833"/>
    </source>
</evidence>